<reference evidence="2 3" key="1">
    <citation type="submission" date="2018-11" db="EMBL/GenBank/DDBJ databases">
        <title>Genomic Encyclopedia of Type Strains, Phase IV (KMG-IV): sequencing the most valuable type-strain genomes for metagenomic binning, comparative biology and taxonomic classification.</title>
        <authorList>
            <person name="Goeker M."/>
        </authorList>
    </citation>
    <scope>NUCLEOTIDE SEQUENCE [LARGE SCALE GENOMIC DNA]</scope>
    <source>
        <strain evidence="2 3">DSM 5900</strain>
    </source>
</reference>
<evidence type="ECO:0000313" key="3">
    <source>
        <dbReference type="Proteomes" id="UP000278222"/>
    </source>
</evidence>
<dbReference type="PANTHER" id="PTHR14859">
    <property type="entry name" value="CALCOFLUOR WHITE HYPERSENSITIVE PROTEIN PRECURSOR"/>
    <property type="match status" value="1"/>
</dbReference>
<evidence type="ECO:0000313" key="2">
    <source>
        <dbReference type="EMBL" id="ROP99822.1"/>
    </source>
</evidence>
<accession>A0A3N1M7W6</accession>
<dbReference type="PANTHER" id="PTHR14859:SF0">
    <property type="entry name" value="ENDONUCLEASE_EXONUCLEASE_PHOSPHATASE FAMILY PROTEIN, EXPRESSED"/>
    <property type="match status" value="1"/>
</dbReference>
<dbReference type="InterPro" id="IPR036691">
    <property type="entry name" value="Endo/exonu/phosph_ase_sf"/>
</dbReference>
<dbReference type="SUPFAM" id="SSF56219">
    <property type="entry name" value="DNase I-like"/>
    <property type="match status" value="1"/>
</dbReference>
<protein>
    <submittedName>
        <fullName evidence="2">Endonuclease/exonuclease/phosphatase family metal-dependent hydrolase</fullName>
    </submittedName>
</protein>
<evidence type="ECO:0000259" key="1">
    <source>
        <dbReference type="Pfam" id="PF03372"/>
    </source>
</evidence>
<dbReference type="Gene3D" id="3.60.10.10">
    <property type="entry name" value="Endonuclease/exonuclease/phosphatase"/>
    <property type="match status" value="1"/>
</dbReference>
<dbReference type="Proteomes" id="UP000278222">
    <property type="component" value="Unassembled WGS sequence"/>
</dbReference>
<keyword evidence="3" id="KW-1185">Reference proteome</keyword>
<keyword evidence="2" id="KW-0378">Hydrolase</keyword>
<dbReference type="GO" id="GO:0016020">
    <property type="term" value="C:membrane"/>
    <property type="evidence" value="ECO:0007669"/>
    <property type="project" value="GOC"/>
</dbReference>
<dbReference type="InterPro" id="IPR051916">
    <property type="entry name" value="GPI-anchor_lipid_remodeler"/>
</dbReference>
<organism evidence="2 3">
    <name type="scientific">Stella humosa</name>
    <dbReference type="NCBI Taxonomy" id="94"/>
    <lineage>
        <taxon>Bacteria</taxon>
        <taxon>Pseudomonadati</taxon>
        <taxon>Pseudomonadota</taxon>
        <taxon>Alphaproteobacteria</taxon>
        <taxon>Rhodospirillales</taxon>
        <taxon>Stellaceae</taxon>
        <taxon>Stella</taxon>
    </lineage>
</organism>
<dbReference type="GO" id="GO:0004527">
    <property type="term" value="F:exonuclease activity"/>
    <property type="evidence" value="ECO:0007669"/>
    <property type="project" value="UniProtKB-KW"/>
</dbReference>
<gene>
    <name evidence="2" type="ORF">EDC65_1611</name>
</gene>
<dbReference type="EMBL" id="RJKX01000013">
    <property type="protein sequence ID" value="ROP99822.1"/>
    <property type="molecule type" value="Genomic_DNA"/>
</dbReference>
<comment type="caution">
    <text evidence="2">The sequence shown here is derived from an EMBL/GenBank/DDBJ whole genome shotgun (WGS) entry which is preliminary data.</text>
</comment>
<proteinExistence type="predicted"/>
<dbReference type="AlphaFoldDB" id="A0A3N1M7W6"/>
<dbReference type="GO" id="GO:0006506">
    <property type="term" value="P:GPI anchor biosynthetic process"/>
    <property type="evidence" value="ECO:0007669"/>
    <property type="project" value="TreeGrafter"/>
</dbReference>
<dbReference type="Pfam" id="PF03372">
    <property type="entry name" value="Exo_endo_phos"/>
    <property type="match status" value="1"/>
</dbReference>
<dbReference type="InterPro" id="IPR005135">
    <property type="entry name" value="Endo/exonuclease/phosphatase"/>
</dbReference>
<name>A0A3N1M7W6_9PROT</name>
<sequence length="278" mass="30720">MKLITWNIQWGLGIDGRLDLARIVADARRIADFDVLCLQEVADNFPELKQSRGENQFAELAALLPGYEAIEGVAVDLPDGKGRRKRFGNMILSRLPVGRVLRHAAPWVADGGRSMPRLVLDAVVHAGFGPVRVMTTHMEFYSPEQRMAQVATIRQAHEAAAARFALPPREGNGTFATDVQTASAVLTGDFNMTPEEPILRSLLEPFDGGVPAFRDAWTVAHGAAPHPHSFCIFEQVHKPPHTSDYILLTEDLAPRVRNVHYDVETQVSDHQPVLLELA</sequence>
<keyword evidence="2" id="KW-0255">Endonuclease</keyword>
<dbReference type="RefSeq" id="WP_170216401.1">
    <property type="nucleotide sequence ID" value="NZ_AP019700.1"/>
</dbReference>
<keyword evidence="2" id="KW-0269">Exonuclease</keyword>
<keyword evidence="2" id="KW-0540">Nuclease</keyword>
<dbReference type="GO" id="GO:0004519">
    <property type="term" value="F:endonuclease activity"/>
    <property type="evidence" value="ECO:0007669"/>
    <property type="project" value="UniProtKB-KW"/>
</dbReference>
<feature type="domain" description="Endonuclease/exonuclease/phosphatase" evidence="1">
    <location>
        <begin position="4"/>
        <end position="270"/>
    </location>
</feature>